<evidence type="ECO:0000313" key="2">
    <source>
        <dbReference type="Proteomes" id="UP001143910"/>
    </source>
</evidence>
<proteinExistence type="predicted"/>
<name>A0ACC1MNI3_9HYPO</name>
<dbReference type="EMBL" id="JANJQO010002175">
    <property type="protein sequence ID" value="KAJ2967839.1"/>
    <property type="molecule type" value="Genomic_DNA"/>
</dbReference>
<keyword evidence="2" id="KW-1185">Reference proteome</keyword>
<sequence length="836" mass="92249">MATTPEKSPGSVDRAGPTKSASISSERDARDGRGGSMASKPRSCVTCRSRKVRCDKKSPCSNCRRAQIACVLPSDDKPPRWARRLDRLAHTSTTEAPVDAGAGQVIDRLQNLENLVKSLSNELHQARVSAINSVHNSASVSPAQAWPAQQQQASSPASTSSNRHGQTQPGRLIPGTSGQSQYVASGFWSRISDELDGLKIDAEKLANGDSDTSDDEVSSPATNPSTLELERSPEHRNAFLFGSNLRPQIQLRDCHPLPSQVPFLIDTFAQNVNMIAQVVHVPTVRKLVRDVPGGNLSALGPADSALTFAIYYAAITSMEEADVSVNFGTTKAKLNLKFRIGFEHAMASADFLNNPTLVLVQALTIFLFLARRHDSPRFVWMMTGVAIRMGQAIGLHRDGSHFPNLTPYEIEMRRRTWWALCMVDSRASGEQGTDLTILQENFDTRMPLNINDDDINVDTKVMPEEREGITDMTITAVSCGLVDAERKMIMRQKEGPTSPDTTSAIFDELFARLDHAYLRHSNPENNITYWVGVIVARLVAAKMTLVLYLPIIMSTPQELSSIQQRDKLLVAAIEVAEYNHALNMEEKCKSWRWVFQTYTHTYAIVYLLLSATQRPWSPLLERAWLALQSKWLIPAQYKADTTVNIWVPIKKLTVKARRHRDAEYRRLRQDPAAVRALEDEYRHGTQPASPGPFPFQNNIEAMRSRWRGILSMSPDSTGTNELPAAPEIVFSASHNGTAAPYSAQDAPAPVPQTDRADYAGGSHLGQAQGAEGSEGPIVGSMGLGFEPWLWAGNEPVSGVFTDMPGMDDIDLDMDLDGDMDWSSWLATAKLHQPPTD</sequence>
<comment type="caution">
    <text evidence="1">The sequence shown here is derived from an EMBL/GenBank/DDBJ whole genome shotgun (WGS) entry which is preliminary data.</text>
</comment>
<organism evidence="1 2">
    <name type="scientific">Zarea fungicola</name>
    <dbReference type="NCBI Taxonomy" id="93591"/>
    <lineage>
        <taxon>Eukaryota</taxon>
        <taxon>Fungi</taxon>
        <taxon>Dikarya</taxon>
        <taxon>Ascomycota</taxon>
        <taxon>Pezizomycotina</taxon>
        <taxon>Sordariomycetes</taxon>
        <taxon>Hypocreomycetidae</taxon>
        <taxon>Hypocreales</taxon>
        <taxon>Cordycipitaceae</taxon>
        <taxon>Zarea</taxon>
    </lineage>
</organism>
<gene>
    <name evidence="1" type="ORF">NQ176_g9476</name>
</gene>
<evidence type="ECO:0000313" key="1">
    <source>
        <dbReference type="EMBL" id="KAJ2967839.1"/>
    </source>
</evidence>
<dbReference type="Proteomes" id="UP001143910">
    <property type="component" value="Unassembled WGS sequence"/>
</dbReference>
<reference evidence="1" key="1">
    <citation type="submission" date="2022-08" db="EMBL/GenBank/DDBJ databases">
        <title>Genome Sequence of Lecanicillium fungicola.</title>
        <authorList>
            <person name="Buettner E."/>
        </authorList>
    </citation>
    <scope>NUCLEOTIDE SEQUENCE</scope>
    <source>
        <strain evidence="1">Babe33</strain>
    </source>
</reference>
<accession>A0ACC1MNI3</accession>
<protein>
    <submittedName>
        <fullName evidence="1">Uncharacterized protein</fullName>
    </submittedName>
</protein>